<name>A0A4Q7DUX1_9LACO</name>
<dbReference type="EMBL" id="SETJ01000045">
    <property type="protein sequence ID" value="RZM16412.1"/>
    <property type="molecule type" value="Genomic_DNA"/>
</dbReference>
<protein>
    <submittedName>
        <fullName evidence="1">Uncharacterized protein</fullName>
    </submittedName>
</protein>
<gene>
    <name evidence="1" type="ORF">LDELB18P1_1100</name>
</gene>
<evidence type="ECO:0000313" key="1">
    <source>
        <dbReference type="EMBL" id="RZM16412.1"/>
    </source>
</evidence>
<organism evidence="1 2">
    <name type="scientific">Lactobacillus delbrueckii</name>
    <dbReference type="NCBI Taxonomy" id="1584"/>
    <lineage>
        <taxon>Bacteria</taxon>
        <taxon>Bacillati</taxon>
        <taxon>Bacillota</taxon>
        <taxon>Bacilli</taxon>
        <taxon>Lactobacillales</taxon>
        <taxon>Lactobacillaceae</taxon>
        <taxon>Lactobacillus</taxon>
    </lineage>
</organism>
<evidence type="ECO:0000313" key="2">
    <source>
        <dbReference type="Proteomes" id="UP000292818"/>
    </source>
</evidence>
<proteinExistence type="predicted"/>
<accession>A0A4Q7DUX1</accession>
<sequence>MRTRKKICDMNVAVVDRQNLPALLASGKIAVQADEDYQINQKTVVAYDFQMDLLLGKYRTIIYDADAGWVLLEKKTCRRLVHELRKKEPAHELTIKKQLCRQIGMSDQYVQSFGSHAYFSFFIMRHKPLDLVGLHQMKLFECLDNHGLFLTLDRQYCFSLEMPRQSGRGQRILQDCITHNAAFLHLASARAASWGCQLKPVSRKSLLNDPAYIRESRLAEIEAMDPRQILEEAEDNYLNYCSEEFLKEFRAWNWGKQDMRQLINYCNKSFNEIK</sequence>
<dbReference type="Proteomes" id="UP000292818">
    <property type="component" value="Unassembled WGS sequence"/>
</dbReference>
<comment type="caution">
    <text evidence="1">The sequence shown here is derived from an EMBL/GenBank/DDBJ whole genome shotgun (WGS) entry which is preliminary data.</text>
</comment>
<reference evidence="1 2" key="1">
    <citation type="submission" date="2019-01" db="EMBL/GenBank/DDBJ databases">
        <title>Colonization of the human gut by bovine bacteria present in Parmesan cheese.</title>
        <authorList>
            <person name="Lugli G.A."/>
            <person name="Milani C."/>
        </authorList>
    </citation>
    <scope>NUCLEOTIDE SEQUENCE [LARGE SCALE GENOMIC DNA]</scope>
    <source>
        <strain evidence="1 2">LDELB18P1</strain>
    </source>
</reference>
<dbReference type="AlphaFoldDB" id="A0A4Q7DUX1"/>